<keyword evidence="3" id="KW-1185">Reference proteome</keyword>
<feature type="region of interest" description="Disordered" evidence="1">
    <location>
        <begin position="1"/>
        <end position="26"/>
    </location>
</feature>
<comment type="caution">
    <text evidence="2">The sequence shown here is derived from an EMBL/GenBank/DDBJ whole genome shotgun (WGS) entry which is preliminary data.</text>
</comment>
<feature type="compositionally biased region" description="Polar residues" evidence="1">
    <location>
        <begin position="39"/>
        <end position="54"/>
    </location>
</feature>
<dbReference type="AlphaFoldDB" id="A0A2W2E4L0"/>
<protein>
    <submittedName>
        <fullName evidence="2">Uncharacterized protein</fullName>
    </submittedName>
</protein>
<accession>A0A2W2E4L0</accession>
<dbReference type="Proteomes" id="UP000249304">
    <property type="component" value="Unassembled WGS sequence"/>
</dbReference>
<name>A0A2W2E4L0_9ACTN</name>
<feature type="compositionally biased region" description="Gly residues" evidence="1">
    <location>
        <begin position="13"/>
        <end position="26"/>
    </location>
</feature>
<sequence length="60" mass="6375">MERTGARRCGVGRARGGQEGVGGHGEAGYVRWRNARAQPKTSFAASSPIRSRTSYPAKVA</sequence>
<dbReference type="EMBL" id="POUD01000041">
    <property type="protein sequence ID" value="PZG19226.1"/>
    <property type="molecule type" value="Genomic_DNA"/>
</dbReference>
<evidence type="ECO:0000313" key="3">
    <source>
        <dbReference type="Proteomes" id="UP000249304"/>
    </source>
</evidence>
<reference evidence="2 3" key="1">
    <citation type="submission" date="2018-01" db="EMBL/GenBank/DDBJ databases">
        <title>Draft genome sequence of Nonomuraea sp. KC333.</title>
        <authorList>
            <person name="Sahin N."/>
            <person name="Saygin H."/>
            <person name="Ay H."/>
        </authorList>
    </citation>
    <scope>NUCLEOTIDE SEQUENCE [LARGE SCALE GENOMIC DNA]</scope>
    <source>
        <strain evidence="2 3">KC333</strain>
    </source>
</reference>
<organism evidence="2 3">
    <name type="scientific">Nonomuraea aridisoli</name>
    <dbReference type="NCBI Taxonomy" id="2070368"/>
    <lineage>
        <taxon>Bacteria</taxon>
        <taxon>Bacillati</taxon>
        <taxon>Actinomycetota</taxon>
        <taxon>Actinomycetes</taxon>
        <taxon>Streptosporangiales</taxon>
        <taxon>Streptosporangiaceae</taxon>
        <taxon>Nonomuraea</taxon>
    </lineage>
</organism>
<feature type="region of interest" description="Disordered" evidence="1">
    <location>
        <begin position="38"/>
        <end position="60"/>
    </location>
</feature>
<evidence type="ECO:0000256" key="1">
    <source>
        <dbReference type="SAM" id="MobiDB-lite"/>
    </source>
</evidence>
<proteinExistence type="predicted"/>
<gene>
    <name evidence="2" type="ORF">C1J01_12790</name>
</gene>
<evidence type="ECO:0000313" key="2">
    <source>
        <dbReference type="EMBL" id="PZG19226.1"/>
    </source>
</evidence>